<dbReference type="OrthoDB" id="147258at2157"/>
<dbReference type="SUPFAM" id="SSF109604">
    <property type="entry name" value="HD-domain/PDEase-like"/>
    <property type="match status" value="1"/>
</dbReference>
<proteinExistence type="predicted"/>
<evidence type="ECO:0000313" key="1">
    <source>
        <dbReference type="EMBL" id="CCQ36728.1"/>
    </source>
</evidence>
<name>M1XR76_NATM8</name>
<evidence type="ECO:0000313" key="2">
    <source>
        <dbReference type="Proteomes" id="UP000011867"/>
    </source>
</evidence>
<reference evidence="1 2" key="1">
    <citation type="journal article" date="2013" name="Genome Announc.">
        <title>Genome of the haloarchaeon Natronomonas moolapensis, a neutrophilic member of a previously haloalkaliphilic genus.</title>
        <authorList>
            <person name="Dyall-Smith M.L."/>
            <person name="Pfeiffer F."/>
            <person name="Oberwinkler T."/>
            <person name="Klee K."/>
            <person name="Rampp M."/>
            <person name="Palm P."/>
            <person name="Gross K."/>
            <person name="Schuster S.C."/>
            <person name="Oesterhelt D."/>
        </authorList>
    </citation>
    <scope>NUCLEOTIDE SEQUENCE [LARGE SCALE GENOMIC DNA]</scope>
    <source>
        <strain evidence="2">DSM 18674 / JCM 14361 / 8.8.11</strain>
    </source>
</reference>
<dbReference type="RefSeq" id="WP_015409510.1">
    <property type="nucleotide sequence ID" value="NC_020388.1"/>
</dbReference>
<gene>
    <name evidence="1" type="ordered locus">Nmlp_2569</name>
</gene>
<dbReference type="Pfam" id="PF13328">
    <property type="entry name" value="HD_4"/>
    <property type="match status" value="1"/>
</dbReference>
<dbReference type="GeneID" id="14651372"/>
<dbReference type="STRING" id="268739.Nmlp_2569"/>
<keyword evidence="2" id="KW-1185">Reference proteome</keyword>
<protein>
    <submittedName>
        <fullName evidence="1">HD family hydrolase</fullName>
    </submittedName>
</protein>
<dbReference type="eggNOG" id="arCOG06870">
    <property type="taxonomic scope" value="Archaea"/>
</dbReference>
<dbReference type="AlphaFoldDB" id="M1XR76"/>
<dbReference type="Gene3D" id="1.10.3210.10">
    <property type="entry name" value="Hypothetical protein af1432"/>
    <property type="match status" value="1"/>
</dbReference>
<sequence length="142" mass="16383">MNDLEQAITFATKAHAGQTDKAGETYMRHPLRVMQQMETDRERVVAVLHDVAEDTPKTLDDIEAKFDVTVREAVDALTRRDSEDTYESFIQRAATNDLARGVKIADIEDNMDLTRLSSVSQELLEKQQKYHWAWQYLHSVEE</sequence>
<dbReference type="PANTHER" id="PTHR46246">
    <property type="entry name" value="GUANOSINE-3',5'-BIS(DIPHOSPHATE) 3'-PYROPHOSPHOHYDROLASE MESH1"/>
    <property type="match status" value="1"/>
</dbReference>
<keyword evidence="1" id="KW-0378">Hydrolase</keyword>
<dbReference type="HOGENOM" id="CLU_109398_2_0_2"/>
<dbReference type="PANTHER" id="PTHR46246:SF1">
    <property type="entry name" value="GUANOSINE-3',5'-BIS(DIPHOSPHATE) 3'-PYROPHOSPHOHYDROLASE MESH1"/>
    <property type="match status" value="1"/>
</dbReference>
<organism evidence="1 2">
    <name type="scientific">Natronomonas moolapensis (strain DSM 18674 / CECT 7526 / JCM 14361 / 8.8.11)</name>
    <dbReference type="NCBI Taxonomy" id="268739"/>
    <lineage>
        <taxon>Archaea</taxon>
        <taxon>Methanobacteriati</taxon>
        <taxon>Methanobacteriota</taxon>
        <taxon>Stenosarchaea group</taxon>
        <taxon>Halobacteria</taxon>
        <taxon>Halobacteriales</taxon>
        <taxon>Natronomonadaceae</taxon>
        <taxon>Natronomonas</taxon>
    </lineage>
</organism>
<dbReference type="InterPro" id="IPR052194">
    <property type="entry name" value="MESH1"/>
</dbReference>
<dbReference type="GO" id="GO:0008893">
    <property type="term" value="F:guanosine-3',5'-bis(diphosphate) 3'-diphosphatase activity"/>
    <property type="evidence" value="ECO:0007669"/>
    <property type="project" value="TreeGrafter"/>
</dbReference>
<dbReference type="Proteomes" id="UP000011867">
    <property type="component" value="Chromosome"/>
</dbReference>
<accession>M1XR76</accession>
<dbReference type="KEGG" id="nmo:Nmlp_2569"/>
<dbReference type="EMBL" id="HF582854">
    <property type="protein sequence ID" value="CCQ36728.1"/>
    <property type="molecule type" value="Genomic_DNA"/>
</dbReference>